<protein>
    <recommendedName>
        <fullName evidence="1">CD-NTase associated protein 4-like DNA endonuclease domain-containing protein</fullName>
    </recommendedName>
</protein>
<sequence>MHNTIQSDLITVPQTETAGSRSPARFAYQRNWALAELIEYHLEGKDYVFAFEFHDDILILDSEVNPSILQFIQVKTKTTGQKWSVHQLTTSEKGKNGYPDKLSIIGKLYENKKNFADHSSQLRFVTNAYFSFVDPVPVTIASQLEKKDQDKITNAVQAQLGAGAVDLNALQLEQSSLSVDDHEKHIRGILHNFFEELFGSDHNIAVSPWYQSISDQIKLKNNYPSAQVKSFDDFIRNKCITKSEIDDFVQRVNRSHNSRDNWDIIKSQLQTEGFGFQELIKLQRSWQKYATDRLDYDNNALKNLEIDISNAVSTTSFGDSPTLKDVISSIRKDLSKKLSKLASIFDSHYIDSIILWQYCEQL</sequence>
<keyword evidence="3" id="KW-1185">Reference proteome</keyword>
<dbReference type="OrthoDB" id="6618953at2"/>
<accession>A0A072N4J4</accession>
<evidence type="ECO:0000313" key="3">
    <source>
        <dbReference type="Proteomes" id="UP000035057"/>
    </source>
</evidence>
<evidence type="ECO:0000313" key="2">
    <source>
        <dbReference type="EMBL" id="KEF31918.1"/>
    </source>
</evidence>
<gene>
    <name evidence="2" type="ORF">D777_01604</name>
</gene>
<dbReference type="Proteomes" id="UP000035057">
    <property type="component" value="Unassembled WGS sequence"/>
</dbReference>
<dbReference type="EMBL" id="ANIE01000004">
    <property type="protein sequence ID" value="KEF31918.1"/>
    <property type="molecule type" value="Genomic_DNA"/>
</dbReference>
<proteinExistence type="predicted"/>
<organism evidence="2 3">
    <name type="scientific">Marinobacter nitratireducens</name>
    <dbReference type="NCBI Taxonomy" id="1137280"/>
    <lineage>
        <taxon>Bacteria</taxon>
        <taxon>Pseudomonadati</taxon>
        <taxon>Pseudomonadota</taxon>
        <taxon>Gammaproteobacteria</taxon>
        <taxon>Pseudomonadales</taxon>
        <taxon>Marinobacteraceae</taxon>
        <taxon>Marinobacter</taxon>
    </lineage>
</organism>
<reference evidence="2 3" key="1">
    <citation type="submission" date="2012-12" db="EMBL/GenBank/DDBJ databases">
        <title>Genome assembly of Marinobacter sp. AK21.</title>
        <authorList>
            <person name="Khatri I."/>
            <person name="Kumar R."/>
            <person name="Vaidya B."/>
            <person name="Subramanian S."/>
            <person name="Pinnaka A."/>
        </authorList>
    </citation>
    <scope>NUCLEOTIDE SEQUENCE [LARGE SCALE GENOMIC DNA]</scope>
    <source>
        <strain evidence="2 3">AK21</strain>
    </source>
</reference>
<name>A0A072N4J4_9GAMM</name>
<comment type="caution">
    <text evidence="2">The sequence shown here is derived from an EMBL/GenBank/DDBJ whole genome shotgun (WGS) entry which is preliminary data.</text>
</comment>
<feature type="domain" description="CD-NTase associated protein 4-like DNA endonuclease" evidence="1">
    <location>
        <begin position="18"/>
        <end position="218"/>
    </location>
</feature>
<evidence type="ECO:0000259" key="1">
    <source>
        <dbReference type="Pfam" id="PF14130"/>
    </source>
</evidence>
<dbReference type="RefSeq" id="WP_150112623.1">
    <property type="nucleotide sequence ID" value="NZ_ANIE01000004.1"/>
</dbReference>
<dbReference type="GO" id="GO:0004518">
    <property type="term" value="F:nuclease activity"/>
    <property type="evidence" value="ECO:0007669"/>
    <property type="project" value="InterPro"/>
</dbReference>
<dbReference type="STRING" id="1137280.D777_01604"/>
<dbReference type="InterPro" id="IPR025382">
    <property type="entry name" value="Cap4-like_endonuclease_dom"/>
</dbReference>
<dbReference type="Pfam" id="PF14130">
    <property type="entry name" value="Cap4_nuclease"/>
    <property type="match status" value="1"/>
</dbReference>
<dbReference type="PATRIC" id="fig|1137280.3.peg.1416"/>
<dbReference type="AlphaFoldDB" id="A0A072N4J4"/>